<evidence type="ECO:0000313" key="2">
    <source>
        <dbReference type="Proteomes" id="UP000585681"/>
    </source>
</evidence>
<proteinExistence type="predicted"/>
<comment type="caution">
    <text evidence="1">The sequence shown here is derived from an EMBL/GenBank/DDBJ whole genome shotgun (WGS) entry which is preliminary data.</text>
</comment>
<name>A0A840CEE4_9RHOB</name>
<dbReference type="RefSeq" id="WP_054540775.1">
    <property type="nucleotide sequence ID" value="NZ_JACIEQ010000009.1"/>
</dbReference>
<dbReference type="EMBL" id="JACIEQ010000009">
    <property type="protein sequence ID" value="MBB4023715.1"/>
    <property type="molecule type" value="Genomic_DNA"/>
</dbReference>
<sequence length="82" mass="8789">MTTGETFGRTIQLFLVDGKPTGLRKATIHGRSGLLFVSGASAAAAAVLDRNSNGQLEWKVRGSKLNYHEWQQAQAGGTEVTE</sequence>
<protein>
    <recommendedName>
        <fullName evidence="3">DUF4357 domain-containing protein</fullName>
    </recommendedName>
</protein>
<dbReference type="Proteomes" id="UP000585681">
    <property type="component" value="Unassembled WGS sequence"/>
</dbReference>
<dbReference type="AlphaFoldDB" id="A0A840CEE4"/>
<evidence type="ECO:0000313" key="1">
    <source>
        <dbReference type="EMBL" id="MBB4023715.1"/>
    </source>
</evidence>
<gene>
    <name evidence="1" type="ORF">GGR17_003551</name>
</gene>
<evidence type="ECO:0008006" key="3">
    <source>
        <dbReference type="Google" id="ProtNLM"/>
    </source>
</evidence>
<accession>A0A840CEE4</accession>
<organism evidence="1 2">
    <name type="scientific">Actibacterium naphthalenivorans</name>
    <dbReference type="NCBI Taxonomy" id="1614693"/>
    <lineage>
        <taxon>Bacteria</taxon>
        <taxon>Pseudomonadati</taxon>
        <taxon>Pseudomonadota</taxon>
        <taxon>Alphaproteobacteria</taxon>
        <taxon>Rhodobacterales</taxon>
        <taxon>Roseobacteraceae</taxon>
        <taxon>Actibacterium</taxon>
    </lineage>
</organism>
<reference evidence="1" key="1">
    <citation type="submission" date="2020-08" db="EMBL/GenBank/DDBJ databases">
        <title>Genomic Encyclopedia of Type Strains, Phase IV (KMG-IV): sequencing the most valuable type-strain genomes for metagenomic binning, comparative biology and taxonomic classification.</title>
        <authorList>
            <person name="Goeker M."/>
        </authorList>
    </citation>
    <scope>NUCLEOTIDE SEQUENCE [LARGE SCALE GENOMIC DNA]</scope>
    <source>
        <strain evidence="1">DSM 105040</strain>
    </source>
</reference>
<keyword evidence="2" id="KW-1185">Reference proteome</keyword>